<dbReference type="NCBIfam" id="TIGR01730">
    <property type="entry name" value="RND_mfp"/>
    <property type="match status" value="1"/>
</dbReference>
<keyword evidence="13" id="KW-1185">Reference proteome</keyword>
<feature type="domain" description="Multidrug resistance protein MdtA-like beta-barrel" evidence="10">
    <location>
        <begin position="251"/>
        <end position="333"/>
    </location>
</feature>
<evidence type="ECO:0000259" key="9">
    <source>
        <dbReference type="Pfam" id="PF25917"/>
    </source>
</evidence>
<evidence type="ECO:0000256" key="2">
    <source>
        <dbReference type="ARBA" id="ARBA00009477"/>
    </source>
</evidence>
<gene>
    <name evidence="12" type="ORF">EV686_105204</name>
</gene>
<dbReference type="Pfam" id="PF25967">
    <property type="entry name" value="RND-MFP_C"/>
    <property type="match status" value="1"/>
</dbReference>
<dbReference type="NCBIfam" id="NF008589">
    <property type="entry name" value="PRK11556.1"/>
    <property type="match status" value="1"/>
</dbReference>
<keyword evidence="6" id="KW-0472">Membrane</keyword>
<evidence type="ECO:0000256" key="3">
    <source>
        <dbReference type="ARBA" id="ARBA00022448"/>
    </source>
</evidence>
<evidence type="ECO:0000256" key="5">
    <source>
        <dbReference type="ARBA" id="ARBA00022519"/>
    </source>
</evidence>
<feature type="region of interest" description="Disordered" evidence="7">
    <location>
        <begin position="408"/>
        <end position="446"/>
    </location>
</feature>
<evidence type="ECO:0000313" key="12">
    <source>
        <dbReference type="EMBL" id="TCU98503.1"/>
    </source>
</evidence>
<dbReference type="InterPro" id="IPR058627">
    <property type="entry name" value="MdtA-like_C"/>
</dbReference>
<dbReference type="InterPro" id="IPR058625">
    <property type="entry name" value="MdtA-like_BSH"/>
</dbReference>
<feature type="domain" description="Multidrug resistance protein MdtA-like barrel-sandwich hybrid" evidence="9">
    <location>
        <begin position="104"/>
        <end position="247"/>
    </location>
</feature>
<comment type="subcellular location">
    <subcellularLocation>
        <location evidence="1">Cell membrane</location>
    </subcellularLocation>
</comment>
<dbReference type="Gene3D" id="2.40.420.20">
    <property type="match status" value="1"/>
</dbReference>
<dbReference type="RefSeq" id="WP_165972586.1">
    <property type="nucleotide sequence ID" value="NZ_JBHRVM010000001.1"/>
</dbReference>
<dbReference type="InterPro" id="IPR058624">
    <property type="entry name" value="MdtA-like_HH"/>
</dbReference>
<reference evidence="12 13" key="1">
    <citation type="submission" date="2019-03" db="EMBL/GenBank/DDBJ databases">
        <title>Genomic Encyclopedia of Type Strains, Phase IV (KMG-IV): sequencing the most valuable type-strain genomes for metagenomic binning, comparative biology and taxonomic classification.</title>
        <authorList>
            <person name="Goeker M."/>
        </authorList>
    </citation>
    <scope>NUCLEOTIDE SEQUENCE [LARGE SCALE GENOMIC DNA]</scope>
    <source>
        <strain evidence="12 13">DSM 100048</strain>
    </source>
</reference>
<sequence length="446" mass="47685">MPENPGSRSDLAVTKTNPGPHPGNGRPPGKPPCRVCPWIWAALILLAVGAVAWYVNKPAAPQAPGGMFGMRGMSGMAVPVQVADVQPARIDYTIRAIGTVTAFNTVAVRSRVDGELQQIVFEDGQYVNEGDLLAQIDPRPFQVQLDQALGQQSQNAAQLLNAQRDLQRYRQLYKQNSIARQVVDTQEAQVQQLLGGQRSDEAAVSNARLQLEYTRITAPISGRLGLRRLDKGNLISAANADGLVTITQIQPISVLFTVPQAQVPDVMAQLRQGHALTVDLYDQEGSRKLASGELMSLDNQIDAGTGTLKLKARFGNEDESLFPNQFVNVRLRVSVEDAPVTVPVGAVQHGSIGAFVYVVTPESTVTVRRVVTGRSNGERIAISSGLEAGERVVLEGTDRLREGSTIIVPGQDAQEAQANGVPPAQGARPRDGARQGSGGARPPRAG</sequence>
<protein>
    <submittedName>
        <fullName evidence="12">Multidrug efflux system membrane fusion protein</fullName>
    </submittedName>
</protein>
<dbReference type="Gene3D" id="1.10.287.470">
    <property type="entry name" value="Helix hairpin bin"/>
    <property type="match status" value="1"/>
</dbReference>
<dbReference type="Pfam" id="PF25917">
    <property type="entry name" value="BSH_RND"/>
    <property type="match status" value="1"/>
</dbReference>
<evidence type="ECO:0000256" key="1">
    <source>
        <dbReference type="ARBA" id="ARBA00004236"/>
    </source>
</evidence>
<evidence type="ECO:0000256" key="4">
    <source>
        <dbReference type="ARBA" id="ARBA00022475"/>
    </source>
</evidence>
<dbReference type="GO" id="GO:0015562">
    <property type="term" value="F:efflux transmembrane transporter activity"/>
    <property type="evidence" value="ECO:0007669"/>
    <property type="project" value="TreeGrafter"/>
</dbReference>
<feature type="region of interest" description="Disordered" evidence="7">
    <location>
        <begin position="1"/>
        <end position="30"/>
    </location>
</feature>
<dbReference type="Proteomes" id="UP000294692">
    <property type="component" value="Unassembled WGS sequence"/>
</dbReference>
<evidence type="ECO:0000259" key="11">
    <source>
        <dbReference type="Pfam" id="PF25967"/>
    </source>
</evidence>
<dbReference type="EMBL" id="SMBX01000005">
    <property type="protein sequence ID" value="TCU98503.1"/>
    <property type="molecule type" value="Genomic_DNA"/>
</dbReference>
<dbReference type="Pfam" id="PF25944">
    <property type="entry name" value="Beta-barrel_RND"/>
    <property type="match status" value="1"/>
</dbReference>
<dbReference type="InterPro" id="IPR058626">
    <property type="entry name" value="MdtA-like_b-barrel"/>
</dbReference>
<evidence type="ECO:0000256" key="6">
    <source>
        <dbReference type="ARBA" id="ARBA00023136"/>
    </source>
</evidence>
<feature type="domain" description="Multidrug resistance protein MdtA-like alpha-helical hairpin" evidence="8">
    <location>
        <begin position="144"/>
        <end position="214"/>
    </location>
</feature>
<dbReference type="Gene3D" id="2.40.50.100">
    <property type="match status" value="1"/>
</dbReference>
<keyword evidence="3" id="KW-0813">Transport</keyword>
<name>A0A4R3V568_9BURK</name>
<dbReference type="SUPFAM" id="SSF111369">
    <property type="entry name" value="HlyD-like secretion proteins"/>
    <property type="match status" value="1"/>
</dbReference>
<dbReference type="PANTHER" id="PTHR30469:SF12">
    <property type="entry name" value="MULTIDRUG RESISTANCE PROTEIN MDTA"/>
    <property type="match status" value="1"/>
</dbReference>
<dbReference type="GO" id="GO:1990281">
    <property type="term" value="C:efflux pump complex"/>
    <property type="evidence" value="ECO:0007669"/>
    <property type="project" value="TreeGrafter"/>
</dbReference>
<dbReference type="Pfam" id="PF25876">
    <property type="entry name" value="HH_MFP_RND"/>
    <property type="match status" value="1"/>
</dbReference>
<accession>A0A4R3V568</accession>
<dbReference type="InterPro" id="IPR006143">
    <property type="entry name" value="RND_pump_MFP"/>
</dbReference>
<keyword evidence="4" id="KW-1003">Cell membrane</keyword>
<proteinExistence type="inferred from homology"/>
<comment type="caution">
    <text evidence="12">The sequence shown here is derived from an EMBL/GenBank/DDBJ whole genome shotgun (WGS) entry which is preliminary data.</text>
</comment>
<comment type="similarity">
    <text evidence="2">Belongs to the membrane fusion protein (MFP) (TC 8.A.1) family.</text>
</comment>
<organism evidence="12 13">
    <name type="scientific">Paracandidimonas soli</name>
    <dbReference type="NCBI Taxonomy" id="1917182"/>
    <lineage>
        <taxon>Bacteria</taxon>
        <taxon>Pseudomonadati</taxon>
        <taxon>Pseudomonadota</taxon>
        <taxon>Betaproteobacteria</taxon>
        <taxon>Burkholderiales</taxon>
        <taxon>Alcaligenaceae</taxon>
        <taxon>Paracandidimonas</taxon>
    </lineage>
</organism>
<dbReference type="PANTHER" id="PTHR30469">
    <property type="entry name" value="MULTIDRUG RESISTANCE PROTEIN MDTA"/>
    <property type="match status" value="1"/>
</dbReference>
<keyword evidence="5" id="KW-0997">Cell inner membrane</keyword>
<evidence type="ECO:0000313" key="13">
    <source>
        <dbReference type="Proteomes" id="UP000294692"/>
    </source>
</evidence>
<dbReference type="Gene3D" id="2.40.30.170">
    <property type="match status" value="1"/>
</dbReference>
<evidence type="ECO:0000259" key="10">
    <source>
        <dbReference type="Pfam" id="PF25944"/>
    </source>
</evidence>
<feature type="domain" description="Multidrug resistance protein MdtA-like C-terminal permuted SH3" evidence="11">
    <location>
        <begin position="340"/>
        <end position="399"/>
    </location>
</feature>
<evidence type="ECO:0000259" key="8">
    <source>
        <dbReference type="Pfam" id="PF25876"/>
    </source>
</evidence>
<dbReference type="AlphaFoldDB" id="A0A4R3V568"/>
<evidence type="ECO:0000256" key="7">
    <source>
        <dbReference type="SAM" id="MobiDB-lite"/>
    </source>
</evidence>